<proteinExistence type="predicted"/>
<comment type="caution">
    <text evidence="2">The sequence shown here is derived from an EMBL/GenBank/DDBJ whole genome shotgun (WGS) entry which is preliminary data.</text>
</comment>
<evidence type="ECO:0000313" key="3">
    <source>
        <dbReference type="Proteomes" id="UP000612055"/>
    </source>
</evidence>
<feature type="compositionally biased region" description="Gly residues" evidence="1">
    <location>
        <begin position="80"/>
        <end position="94"/>
    </location>
</feature>
<keyword evidence="3" id="KW-1185">Reference proteome</keyword>
<evidence type="ECO:0000256" key="1">
    <source>
        <dbReference type="SAM" id="MobiDB-lite"/>
    </source>
</evidence>
<feature type="compositionally biased region" description="Low complexity" evidence="1">
    <location>
        <begin position="106"/>
        <end position="115"/>
    </location>
</feature>
<sequence length="115" mass="11520">MSTGPLSQLGKLLAGPASAVGSLASGAVRDGLRGVQRIVEVLEPGPLGGKLRRWEHARGEAAEREVVEAVARFQADASGLGPGPGPGAAQGRSGGIQAAERGTAEQGGSSQQQQQ</sequence>
<feature type="region of interest" description="Disordered" evidence="1">
    <location>
        <begin position="75"/>
        <end position="115"/>
    </location>
</feature>
<name>A0A835XGC0_9CHLO</name>
<dbReference type="AlphaFoldDB" id="A0A835XGC0"/>
<dbReference type="Proteomes" id="UP000612055">
    <property type="component" value="Unassembled WGS sequence"/>
</dbReference>
<reference evidence="2" key="1">
    <citation type="journal article" date="2020" name="bioRxiv">
        <title>Comparative genomics of Chlamydomonas.</title>
        <authorList>
            <person name="Craig R.J."/>
            <person name="Hasan A.R."/>
            <person name="Ness R.W."/>
            <person name="Keightley P.D."/>
        </authorList>
    </citation>
    <scope>NUCLEOTIDE SEQUENCE</scope>
    <source>
        <strain evidence="2">CCAP 11/70</strain>
    </source>
</reference>
<organism evidence="2 3">
    <name type="scientific">Edaphochlamys debaryana</name>
    <dbReference type="NCBI Taxonomy" id="47281"/>
    <lineage>
        <taxon>Eukaryota</taxon>
        <taxon>Viridiplantae</taxon>
        <taxon>Chlorophyta</taxon>
        <taxon>core chlorophytes</taxon>
        <taxon>Chlorophyceae</taxon>
        <taxon>CS clade</taxon>
        <taxon>Chlamydomonadales</taxon>
        <taxon>Chlamydomonadales incertae sedis</taxon>
        <taxon>Edaphochlamys</taxon>
    </lineage>
</organism>
<evidence type="ECO:0000313" key="2">
    <source>
        <dbReference type="EMBL" id="KAG2482820.1"/>
    </source>
</evidence>
<accession>A0A835XGC0</accession>
<protein>
    <submittedName>
        <fullName evidence="2">Uncharacterized protein</fullName>
    </submittedName>
</protein>
<gene>
    <name evidence="2" type="ORF">HYH03_018261</name>
</gene>
<dbReference type="EMBL" id="JAEHOE010000200">
    <property type="protein sequence ID" value="KAG2482820.1"/>
    <property type="molecule type" value="Genomic_DNA"/>
</dbReference>